<organism evidence="1 2">
    <name type="scientific">Hypoxylon rubiginosum</name>
    <dbReference type="NCBI Taxonomy" id="110542"/>
    <lineage>
        <taxon>Eukaryota</taxon>
        <taxon>Fungi</taxon>
        <taxon>Dikarya</taxon>
        <taxon>Ascomycota</taxon>
        <taxon>Pezizomycotina</taxon>
        <taxon>Sordariomycetes</taxon>
        <taxon>Xylariomycetidae</taxon>
        <taxon>Xylariales</taxon>
        <taxon>Hypoxylaceae</taxon>
        <taxon>Hypoxylon</taxon>
    </lineage>
</organism>
<gene>
    <name evidence="1" type="ORF">F4820DRAFT_427571</name>
</gene>
<proteinExistence type="predicted"/>
<dbReference type="Proteomes" id="UP001497700">
    <property type="component" value="Unassembled WGS sequence"/>
</dbReference>
<comment type="caution">
    <text evidence="1">The sequence shown here is derived from an EMBL/GenBank/DDBJ whole genome shotgun (WGS) entry which is preliminary data.</text>
</comment>
<evidence type="ECO:0000313" key="2">
    <source>
        <dbReference type="Proteomes" id="UP001497700"/>
    </source>
</evidence>
<sequence length="122" mass="13038">MIPNFSILQFLLASICLAPVTLGQAQDNQVAWLRNAQDNVAVSDMKVERLADALQETRRAITADENVVALLTVPSEKRDPKRKPSSGNNNSTSTDDDSGAGTTDMSLSLSIGISLAIMALHV</sequence>
<protein>
    <submittedName>
        <fullName evidence="1">Uncharacterized protein</fullName>
    </submittedName>
</protein>
<keyword evidence="2" id="KW-1185">Reference proteome</keyword>
<evidence type="ECO:0000313" key="1">
    <source>
        <dbReference type="EMBL" id="KAI4863302.1"/>
    </source>
</evidence>
<reference evidence="1 2" key="1">
    <citation type="journal article" date="2022" name="New Phytol.">
        <title>Ecological generalism drives hyperdiversity of secondary metabolite gene clusters in xylarialean endophytes.</title>
        <authorList>
            <person name="Franco M.E.E."/>
            <person name="Wisecaver J.H."/>
            <person name="Arnold A.E."/>
            <person name="Ju Y.M."/>
            <person name="Slot J.C."/>
            <person name="Ahrendt S."/>
            <person name="Moore L.P."/>
            <person name="Eastman K.E."/>
            <person name="Scott K."/>
            <person name="Konkel Z."/>
            <person name="Mondo S.J."/>
            <person name="Kuo A."/>
            <person name="Hayes R.D."/>
            <person name="Haridas S."/>
            <person name="Andreopoulos B."/>
            <person name="Riley R."/>
            <person name="LaButti K."/>
            <person name="Pangilinan J."/>
            <person name="Lipzen A."/>
            <person name="Amirebrahimi M."/>
            <person name="Yan J."/>
            <person name="Adam C."/>
            <person name="Keymanesh K."/>
            <person name="Ng V."/>
            <person name="Louie K."/>
            <person name="Northen T."/>
            <person name="Drula E."/>
            <person name="Henrissat B."/>
            <person name="Hsieh H.M."/>
            <person name="Youens-Clark K."/>
            <person name="Lutzoni F."/>
            <person name="Miadlikowska J."/>
            <person name="Eastwood D.C."/>
            <person name="Hamelin R.C."/>
            <person name="Grigoriev I.V."/>
            <person name="U'Ren J.M."/>
        </authorList>
    </citation>
    <scope>NUCLEOTIDE SEQUENCE [LARGE SCALE GENOMIC DNA]</scope>
    <source>
        <strain evidence="1 2">CBS 119005</strain>
    </source>
</reference>
<name>A0ACB9YV59_9PEZI</name>
<dbReference type="EMBL" id="MU393507">
    <property type="protein sequence ID" value="KAI4863302.1"/>
    <property type="molecule type" value="Genomic_DNA"/>
</dbReference>
<accession>A0ACB9YV59</accession>